<reference evidence="2 3" key="1">
    <citation type="submission" date="2017-09" db="EMBL/GenBank/DDBJ databases">
        <title>Depth-based differentiation of microbial function through sediment-hosted aquifers and enrichment of novel symbionts in the deep terrestrial subsurface.</title>
        <authorList>
            <person name="Probst A.J."/>
            <person name="Ladd B."/>
            <person name="Jarett J.K."/>
            <person name="Geller-Mcgrath D.E."/>
            <person name="Sieber C.M."/>
            <person name="Emerson J.B."/>
            <person name="Anantharaman K."/>
            <person name="Thomas B.C."/>
            <person name="Malmstrom R."/>
            <person name="Stieglmeier M."/>
            <person name="Klingl A."/>
            <person name="Woyke T."/>
            <person name="Ryan C.M."/>
            <person name="Banfield J.F."/>
        </authorList>
    </citation>
    <scope>NUCLEOTIDE SEQUENCE [LARGE SCALE GENOMIC DNA]</scope>
    <source>
        <strain evidence="2">CG08_land_8_20_14_0_20_45_16</strain>
    </source>
</reference>
<comment type="caution">
    <text evidence="2">The sequence shown here is derived from an EMBL/GenBank/DDBJ whole genome shotgun (WGS) entry which is preliminary data.</text>
</comment>
<name>A0A2H0Y1E4_UNCSA</name>
<dbReference type="Proteomes" id="UP000231343">
    <property type="component" value="Unassembled WGS sequence"/>
</dbReference>
<dbReference type="EMBL" id="PEYM01000016">
    <property type="protein sequence ID" value="PIS31423.1"/>
    <property type="molecule type" value="Genomic_DNA"/>
</dbReference>
<protein>
    <submittedName>
        <fullName evidence="2">Uncharacterized protein</fullName>
    </submittedName>
</protein>
<organism evidence="2 3">
    <name type="scientific">Candidatus Saganbacteria bacterium CG08_land_8_20_14_0_20_45_16</name>
    <dbReference type="NCBI Taxonomy" id="2014293"/>
    <lineage>
        <taxon>Bacteria</taxon>
        <taxon>Bacillati</taxon>
        <taxon>Saganbacteria</taxon>
    </lineage>
</organism>
<proteinExistence type="predicted"/>
<sequence length="165" mass="19117">MDQNKRQALEKRRQQLKQKLSQAEQLKDKAALLSALDTQKIAYEIYWDGDRTAHKALEKFPITSYGVLDLIKMRDTLELAWEWENEAELPKKLEKLVKEKGLGNPDVFVVYSTEPTLDLKTSLSAVVKNAKEAYGNSVDVFIVCPQNNWAIEIYHEDKIYFGRIR</sequence>
<evidence type="ECO:0000313" key="3">
    <source>
        <dbReference type="Proteomes" id="UP000231343"/>
    </source>
</evidence>
<feature type="coiled-coil region" evidence="1">
    <location>
        <begin position="6"/>
        <end position="36"/>
    </location>
</feature>
<gene>
    <name evidence="2" type="ORF">COT42_01115</name>
</gene>
<dbReference type="AlphaFoldDB" id="A0A2H0Y1E4"/>
<evidence type="ECO:0000313" key="2">
    <source>
        <dbReference type="EMBL" id="PIS31423.1"/>
    </source>
</evidence>
<accession>A0A2H0Y1E4</accession>
<evidence type="ECO:0000256" key="1">
    <source>
        <dbReference type="SAM" id="Coils"/>
    </source>
</evidence>
<keyword evidence="1" id="KW-0175">Coiled coil</keyword>